<dbReference type="EMBL" id="PVWQ01000011">
    <property type="protein sequence ID" value="RDW69105.1"/>
    <property type="molecule type" value="Genomic_DNA"/>
</dbReference>
<accession>A0A3D8R4Y0</accession>
<protein>
    <recommendedName>
        <fullName evidence="5">Tat pathway signal sequence</fullName>
    </recommendedName>
</protein>
<reference evidence="3 4" key="1">
    <citation type="journal article" date="2018" name="IMA Fungus">
        <title>IMA Genome-F 9: Draft genome sequence of Annulohypoxylon stygium, Aspergillus mulundensis, Berkeleyomyces basicola (syn. Thielaviopsis basicola), Ceratocystis smalleyi, two Cercospora beticola strains, Coleophoma cylindrospora, Fusarium fracticaudum, Phialophora cf. hyalina, and Morchella septimelata.</title>
        <authorList>
            <person name="Wingfield B.D."/>
            <person name="Bills G.F."/>
            <person name="Dong Y."/>
            <person name="Huang W."/>
            <person name="Nel W.J."/>
            <person name="Swalarsk-Parry B.S."/>
            <person name="Vaghefi N."/>
            <person name="Wilken P.M."/>
            <person name="An Z."/>
            <person name="de Beer Z.W."/>
            <person name="De Vos L."/>
            <person name="Chen L."/>
            <person name="Duong T.A."/>
            <person name="Gao Y."/>
            <person name="Hammerbacher A."/>
            <person name="Kikkert J.R."/>
            <person name="Li Y."/>
            <person name="Li H."/>
            <person name="Li K."/>
            <person name="Li Q."/>
            <person name="Liu X."/>
            <person name="Ma X."/>
            <person name="Naidoo K."/>
            <person name="Pethybridge S.J."/>
            <person name="Sun J."/>
            <person name="Steenkamp E.T."/>
            <person name="van der Nest M.A."/>
            <person name="van Wyk S."/>
            <person name="Wingfield M.J."/>
            <person name="Xiong C."/>
            <person name="Yue Q."/>
            <person name="Zhang X."/>
        </authorList>
    </citation>
    <scope>NUCLEOTIDE SEQUENCE [LARGE SCALE GENOMIC DNA]</scope>
    <source>
        <strain evidence="3 4">DSM 5745</strain>
    </source>
</reference>
<dbReference type="STRING" id="1810919.A0A3D8R4Y0"/>
<keyword evidence="4" id="KW-1185">Reference proteome</keyword>
<evidence type="ECO:0000313" key="4">
    <source>
        <dbReference type="Proteomes" id="UP000256690"/>
    </source>
</evidence>
<dbReference type="OrthoDB" id="3687641at2759"/>
<gene>
    <name evidence="3" type="ORF">DSM5745_08865</name>
</gene>
<proteinExistence type="inferred from homology"/>
<feature type="region of interest" description="Disordered" evidence="2">
    <location>
        <begin position="113"/>
        <end position="140"/>
    </location>
</feature>
<name>A0A3D8R4Y0_9EURO</name>
<dbReference type="PANTHER" id="PTHR33365:SF14">
    <property type="entry name" value="TAT PATHWAY SIGNAL SEQUENCE"/>
    <property type="match status" value="1"/>
</dbReference>
<dbReference type="GeneID" id="38119235"/>
<dbReference type="PANTHER" id="PTHR33365">
    <property type="entry name" value="YALI0B05434P"/>
    <property type="match status" value="1"/>
</dbReference>
<dbReference type="InterPro" id="IPR021765">
    <property type="entry name" value="UstYa-like"/>
</dbReference>
<dbReference type="AlphaFoldDB" id="A0A3D8R4Y0"/>
<evidence type="ECO:0008006" key="5">
    <source>
        <dbReference type="Google" id="ProtNLM"/>
    </source>
</evidence>
<dbReference type="RefSeq" id="XP_026600894.1">
    <property type="nucleotide sequence ID" value="XM_026750881.1"/>
</dbReference>
<evidence type="ECO:0000256" key="1">
    <source>
        <dbReference type="ARBA" id="ARBA00035112"/>
    </source>
</evidence>
<dbReference type="Pfam" id="PF11807">
    <property type="entry name" value="UstYa"/>
    <property type="match status" value="1"/>
</dbReference>
<organism evidence="3 4">
    <name type="scientific">Aspergillus mulundensis</name>
    <dbReference type="NCBI Taxonomy" id="1810919"/>
    <lineage>
        <taxon>Eukaryota</taxon>
        <taxon>Fungi</taxon>
        <taxon>Dikarya</taxon>
        <taxon>Ascomycota</taxon>
        <taxon>Pezizomycotina</taxon>
        <taxon>Eurotiomycetes</taxon>
        <taxon>Eurotiomycetidae</taxon>
        <taxon>Eurotiales</taxon>
        <taxon>Aspergillaceae</taxon>
        <taxon>Aspergillus</taxon>
        <taxon>Aspergillus subgen. Nidulantes</taxon>
    </lineage>
</organism>
<evidence type="ECO:0000313" key="3">
    <source>
        <dbReference type="EMBL" id="RDW69105.1"/>
    </source>
</evidence>
<dbReference type="GO" id="GO:0043386">
    <property type="term" value="P:mycotoxin biosynthetic process"/>
    <property type="evidence" value="ECO:0007669"/>
    <property type="project" value="InterPro"/>
</dbReference>
<comment type="caution">
    <text evidence="3">The sequence shown here is derived from an EMBL/GenBank/DDBJ whole genome shotgun (WGS) entry which is preliminary data.</text>
</comment>
<evidence type="ECO:0000256" key="2">
    <source>
        <dbReference type="SAM" id="MobiDB-lite"/>
    </source>
</evidence>
<sequence length="359" mass="40662">MTILRVKAFLSRLTTPRTQTAAYESLNVNEQDVEPKDSMAEATRGLRRPPTQFRQTMSRIYQRLAEPDDRPTRLLGLNIVLLCISGVLFWSSLNSTDGLSLREQISMPCKSIPTSYTEQDRRGESNAHPTAPVLSSQPPQFRTNRVDGTLFPGPNPNIFRQEPSPEVDHAWHLISDTRPIPLTREDVLAIGKDPSAAVKLPHAVFGLGDDIYAGRLDVLHQLHCLNALRQESYFEYYYGHKYASPAEARNDTLHAYHLSHCVYMLLQNILCHANTDVYTHLWTDGVGHPWPDFGIEHRCVDFGAILEYQMREGVDERAFVETRAAPGDRVHRMSSFFKKVVDPERFGALGDDVEDGEYA</sequence>
<comment type="similarity">
    <text evidence="1">Belongs to the ustYa family.</text>
</comment>
<dbReference type="Proteomes" id="UP000256690">
    <property type="component" value="Unassembled WGS sequence"/>
</dbReference>